<keyword evidence="7" id="KW-0223">Dioxygenase</keyword>
<keyword evidence="8" id="KW-1185">Reference proteome</keyword>
<evidence type="ECO:0000313" key="8">
    <source>
        <dbReference type="Proteomes" id="UP000427071"/>
    </source>
</evidence>
<reference evidence="8" key="1">
    <citation type="submission" date="2019-11" db="EMBL/GenBank/DDBJ databases">
        <title>Complete genome sequence of Corynebacterium kalinowskii 1959, a novel Corynebacterium species isolated from soil of a small paddock in Vilsendorf, Germany.</title>
        <authorList>
            <person name="Schaffert L."/>
            <person name="Ruwe M."/>
            <person name="Milse J."/>
            <person name="Hanuschka K."/>
            <person name="Ortseifen V."/>
            <person name="Droste J."/>
            <person name="Brandt D."/>
            <person name="Schlueter L."/>
            <person name="Kutter Y."/>
            <person name="Vinke S."/>
            <person name="Viehoefer P."/>
            <person name="Jacob L."/>
            <person name="Luebke N.-C."/>
            <person name="Schulte-Berndt E."/>
            <person name="Hain C."/>
            <person name="Linder M."/>
            <person name="Schmidt P."/>
            <person name="Wollenschlaeger L."/>
            <person name="Luttermann T."/>
            <person name="Thieme E."/>
            <person name="Hassa J."/>
            <person name="Haak M."/>
            <person name="Wittchen M."/>
            <person name="Mentz A."/>
            <person name="Persicke M."/>
            <person name="Busche T."/>
            <person name="Ruckert C."/>
        </authorList>
    </citation>
    <scope>NUCLEOTIDE SEQUENCE [LARGE SCALE GENOMIC DNA]</scope>
    <source>
        <strain evidence="8">1959</strain>
    </source>
</reference>
<evidence type="ECO:0000256" key="4">
    <source>
        <dbReference type="ARBA" id="ARBA00022833"/>
    </source>
</evidence>
<keyword evidence="5" id="KW-0560">Oxidoreductase</keyword>
<comment type="similarity">
    <text evidence="2">Belongs to the DODA-type extradiol aromatic ring-opening dioxygenase family.</text>
</comment>
<dbReference type="GO" id="GO:0016702">
    <property type="term" value="F:oxidoreductase activity, acting on single donors with incorporation of molecular oxygen, incorporation of two atoms of oxygen"/>
    <property type="evidence" value="ECO:0007669"/>
    <property type="project" value="UniProtKB-ARBA"/>
</dbReference>
<dbReference type="KEGG" id="ckw:CKALI_05590"/>
<keyword evidence="4" id="KW-0862">Zinc</keyword>
<organism evidence="7 8">
    <name type="scientific">Corynebacterium kalinowskii</name>
    <dbReference type="NCBI Taxonomy" id="2675216"/>
    <lineage>
        <taxon>Bacteria</taxon>
        <taxon>Bacillati</taxon>
        <taxon>Actinomycetota</taxon>
        <taxon>Actinomycetes</taxon>
        <taxon>Mycobacteriales</taxon>
        <taxon>Corynebacteriaceae</taxon>
        <taxon>Corynebacterium</taxon>
    </lineage>
</organism>
<dbReference type="Gene3D" id="3.40.830.10">
    <property type="entry name" value="LigB-like"/>
    <property type="match status" value="1"/>
</dbReference>
<name>A0A6B8W3C6_9CORY</name>
<gene>
    <name evidence="7" type="ORF">CKALI_05590</name>
</gene>
<evidence type="ECO:0000259" key="6">
    <source>
        <dbReference type="Pfam" id="PF02900"/>
    </source>
</evidence>
<dbReference type="AlphaFoldDB" id="A0A6B8W3C6"/>
<evidence type="ECO:0000256" key="5">
    <source>
        <dbReference type="ARBA" id="ARBA00023002"/>
    </source>
</evidence>
<dbReference type="InterPro" id="IPR004183">
    <property type="entry name" value="Xdiol_dOase_suB"/>
</dbReference>
<dbReference type="PANTHER" id="PTHR30096">
    <property type="entry name" value="4,5-DOPA DIOXYGENASE EXTRADIOL-LIKE PROTEIN"/>
    <property type="match status" value="1"/>
</dbReference>
<dbReference type="Pfam" id="PF02900">
    <property type="entry name" value="LigB"/>
    <property type="match status" value="1"/>
</dbReference>
<dbReference type="GO" id="GO:0008198">
    <property type="term" value="F:ferrous iron binding"/>
    <property type="evidence" value="ECO:0007669"/>
    <property type="project" value="InterPro"/>
</dbReference>
<dbReference type="Proteomes" id="UP000427071">
    <property type="component" value="Chromosome"/>
</dbReference>
<evidence type="ECO:0000256" key="1">
    <source>
        <dbReference type="ARBA" id="ARBA00001947"/>
    </source>
</evidence>
<evidence type="ECO:0000256" key="2">
    <source>
        <dbReference type="ARBA" id="ARBA00007581"/>
    </source>
</evidence>
<dbReference type="SUPFAM" id="SSF53213">
    <property type="entry name" value="LigB-like"/>
    <property type="match status" value="1"/>
</dbReference>
<dbReference type="NCBIfam" id="NF007914">
    <property type="entry name" value="PRK10628.1"/>
    <property type="match status" value="1"/>
</dbReference>
<sequence>MSTINALFVGHGSPMNAVEENNFTHGWRDLGQEILKERKPRAIVAVSAHWYTRGTAVTAMQTPRTIHDFYGFPQELFDVQYPAPGDPEIAELVQDIAKPTLVAKDYDWGIDHGTWSVLTHMFPKADIPVLQVSIDGTKPLSHHMEMGEKLAKLAAEKDVLLVGSGNVVHNLGAVDWHAGNKGFDWAERFDLDARDIMLEDPSRIAALTSHRDFAKAVPTPDHFLPLVYLAGAAAASTGTVETFNEMRSLGSLSMTGYTLSA</sequence>
<protein>
    <submittedName>
        <fullName evidence="7">LigB family dioxygenase</fullName>
    </submittedName>
</protein>
<accession>A0A6B8W3C6</accession>
<dbReference type="RefSeq" id="WP_156192352.1">
    <property type="nucleotide sequence ID" value="NZ_CP046452.1"/>
</dbReference>
<dbReference type="PANTHER" id="PTHR30096:SF0">
    <property type="entry name" value="4,5-DOPA DIOXYGENASE EXTRADIOL-LIKE PROTEIN"/>
    <property type="match status" value="1"/>
</dbReference>
<dbReference type="InterPro" id="IPR014436">
    <property type="entry name" value="Extradiol_dOase_DODA"/>
</dbReference>
<keyword evidence="3" id="KW-0479">Metal-binding</keyword>
<feature type="domain" description="Extradiol ring-cleavage dioxygenase class III enzyme subunit B" evidence="6">
    <location>
        <begin position="10"/>
        <end position="244"/>
    </location>
</feature>
<evidence type="ECO:0000313" key="7">
    <source>
        <dbReference type="EMBL" id="QGU01988.1"/>
    </source>
</evidence>
<evidence type="ECO:0000256" key="3">
    <source>
        <dbReference type="ARBA" id="ARBA00022723"/>
    </source>
</evidence>
<comment type="cofactor">
    <cofactor evidence="1">
        <name>Zn(2+)</name>
        <dbReference type="ChEBI" id="CHEBI:29105"/>
    </cofactor>
</comment>
<dbReference type="CDD" id="cd07363">
    <property type="entry name" value="45_DOPA_Dioxygenase"/>
    <property type="match status" value="1"/>
</dbReference>
<proteinExistence type="inferred from homology"/>
<dbReference type="PIRSF" id="PIRSF006157">
    <property type="entry name" value="Doxgns_DODA"/>
    <property type="match status" value="1"/>
</dbReference>
<dbReference type="EMBL" id="CP046452">
    <property type="protein sequence ID" value="QGU01988.1"/>
    <property type="molecule type" value="Genomic_DNA"/>
</dbReference>
<dbReference type="GO" id="GO:0008270">
    <property type="term" value="F:zinc ion binding"/>
    <property type="evidence" value="ECO:0007669"/>
    <property type="project" value="InterPro"/>
</dbReference>